<protein>
    <recommendedName>
        <fullName evidence="2">EGF-like domain-containing protein</fullName>
    </recommendedName>
</protein>
<name>A0A8T1RQF7_CARIL</name>
<dbReference type="Proteomes" id="UP000811246">
    <property type="component" value="Chromosome 1"/>
</dbReference>
<proteinExistence type="predicted"/>
<dbReference type="PANTHER" id="PTHR33881">
    <property type="entry name" value="NEUROGENIC LOCUS NOTCH-LIKE PROTEIN"/>
    <property type="match status" value="1"/>
</dbReference>
<keyword evidence="5" id="KW-1185">Reference proteome</keyword>
<sequence>MEFFSLKMITLIHFHLLLFTFFCCNLRATSAQLIPNGPLQDVPCALINCGEGTCKASNASTLIGFDCECNPGWKKTQIGPLTFPSCVVPNCTVDFQCGKGSTSPPPAPLVPLPPPLNLPNPCALVWCGDGTCVSNGTAYTCECNEGSQNLLNLKGRACFKQCYWGADCNSLGFGPAPTPPASPRSTGPPGLKGGSSEAPICLRSLHALTTVMLALIFLCWT</sequence>
<dbReference type="SMART" id="SM00181">
    <property type="entry name" value="EGF"/>
    <property type="match status" value="2"/>
</dbReference>
<gene>
    <name evidence="3" type="ORF">CIPAW_01G241400</name>
    <name evidence="4" type="ORF">I3842_01G242500</name>
</gene>
<feature type="domain" description="EGF-like" evidence="2">
    <location>
        <begin position="43"/>
        <end position="87"/>
    </location>
</feature>
<dbReference type="AlphaFoldDB" id="A0A8T1RQF7"/>
<dbReference type="PANTHER" id="PTHR33881:SF17">
    <property type="entry name" value="EGF-LIKE DOMAIN-CONTAINING PROTEIN"/>
    <property type="match status" value="1"/>
</dbReference>
<dbReference type="EMBL" id="CM031825">
    <property type="protein sequence ID" value="KAG6733841.1"/>
    <property type="molecule type" value="Genomic_DNA"/>
</dbReference>
<comment type="caution">
    <text evidence="3">The sequence shown here is derived from an EMBL/GenBank/DDBJ whole genome shotgun (WGS) entry which is preliminary data.</text>
</comment>
<evidence type="ECO:0000256" key="1">
    <source>
        <dbReference type="SAM" id="SignalP"/>
    </source>
</evidence>
<feature type="domain" description="EGF-like" evidence="2">
    <location>
        <begin position="121"/>
        <end position="159"/>
    </location>
</feature>
<reference evidence="3" key="1">
    <citation type="submission" date="2020-12" db="EMBL/GenBank/DDBJ databases">
        <title>WGS assembly of Carya illinoinensis cv. Pawnee.</title>
        <authorList>
            <person name="Platts A."/>
            <person name="Shu S."/>
            <person name="Wright S."/>
            <person name="Barry K."/>
            <person name="Edger P."/>
            <person name="Pires J.C."/>
            <person name="Schmutz J."/>
        </authorList>
    </citation>
    <scope>NUCLEOTIDE SEQUENCE</scope>
    <source>
        <tissue evidence="3">Leaf</tissue>
    </source>
</reference>
<evidence type="ECO:0000313" key="3">
    <source>
        <dbReference type="EMBL" id="KAG6669397.1"/>
    </source>
</evidence>
<keyword evidence="1" id="KW-0732">Signal</keyword>
<evidence type="ECO:0000259" key="2">
    <source>
        <dbReference type="SMART" id="SM00181"/>
    </source>
</evidence>
<dbReference type="Proteomes" id="UP000811609">
    <property type="component" value="Chromosome 1"/>
</dbReference>
<feature type="signal peptide" evidence="1">
    <location>
        <begin position="1"/>
        <end position="31"/>
    </location>
</feature>
<evidence type="ECO:0000313" key="4">
    <source>
        <dbReference type="EMBL" id="KAG6733841.1"/>
    </source>
</evidence>
<feature type="chain" id="PRO_5035813152" description="EGF-like domain-containing protein" evidence="1">
    <location>
        <begin position="32"/>
        <end position="221"/>
    </location>
</feature>
<evidence type="ECO:0000313" key="5">
    <source>
        <dbReference type="Proteomes" id="UP000811609"/>
    </source>
</evidence>
<dbReference type="OrthoDB" id="1933729at2759"/>
<reference evidence="4" key="2">
    <citation type="submission" date="2021-01" db="EMBL/GenBank/DDBJ databases">
        <authorList>
            <person name="Lovell J.T."/>
            <person name="Bentley N."/>
            <person name="Bhattarai G."/>
            <person name="Jenkins J.W."/>
            <person name="Sreedasyam A."/>
            <person name="Alarcon Y."/>
            <person name="Bock C."/>
            <person name="Boston L."/>
            <person name="Carlson J."/>
            <person name="Cervantes K."/>
            <person name="Clermont K."/>
            <person name="Krom N."/>
            <person name="Kubenka K."/>
            <person name="Mamidi S."/>
            <person name="Mattison C."/>
            <person name="Monteros M."/>
            <person name="Pisani C."/>
            <person name="Plott C."/>
            <person name="Rajasekar S."/>
            <person name="Rhein H.S."/>
            <person name="Rohla C."/>
            <person name="Song M."/>
            <person name="Hilaire R.S."/>
            <person name="Shu S."/>
            <person name="Wells L."/>
            <person name="Wang X."/>
            <person name="Webber J."/>
            <person name="Heerema R.J."/>
            <person name="Klein P."/>
            <person name="Conner P."/>
            <person name="Grauke L."/>
            <person name="Grimwood J."/>
            <person name="Schmutz J."/>
            <person name="Randall J.J."/>
        </authorList>
    </citation>
    <scope>NUCLEOTIDE SEQUENCE</scope>
    <source>
        <tissue evidence="4">Leaf</tissue>
    </source>
</reference>
<accession>A0A8T1RQF7</accession>
<dbReference type="EMBL" id="CM031809">
    <property type="protein sequence ID" value="KAG6669397.1"/>
    <property type="molecule type" value="Genomic_DNA"/>
</dbReference>
<dbReference type="InterPro" id="IPR000742">
    <property type="entry name" value="EGF"/>
</dbReference>
<organism evidence="3 5">
    <name type="scientific">Carya illinoinensis</name>
    <name type="common">Pecan</name>
    <dbReference type="NCBI Taxonomy" id="32201"/>
    <lineage>
        <taxon>Eukaryota</taxon>
        <taxon>Viridiplantae</taxon>
        <taxon>Streptophyta</taxon>
        <taxon>Embryophyta</taxon>
        <taxon>Tracheophyta</taxon>
        <taxon>Spermatophyta</taxon>
        <taxon>Magnoliopsida</taxon>
        <taxon>eudicotyledons</taxon>
        <taxon>Gunneridae</taxon>
        <taxon>Pentapetalae</taxon>
        <taxon>rosids</taxon>
        <taxon>fabids</taxon>
        <taxon>Fagales</taxon>
        <taxon>Juglandaceae</taxon>
        <taxon>Carya</taxon>
    </lineage>
</organism>